<dbReference type="eggNOG" id="ENOG5033EGZ">
    <property type="taxonomic scope" value="Bacteria"/>
</dbReference>
<protein>
    <submittedName>
        <fullName evidence="1">Uncharacterized protein</fullName>
    </submittedName>
</protein>
<gene>
    <name evidence="1" type="ordered locus">Sterm_2501</name>
</gene>
<reference evidence="1 2" key="2">
    <citation type="journal article" date="2010" name="Stand. Genomic Sci.">
        <title>Complete genome sequence of Sebaldella termitidis type strain (NCTC 11300).</title>
        <authorList>
            <person name="Harmon-Smith M."/>
            <person name="Celia L."/>
            <person name="Chertkov O."/>
            <person name="Lapidus A."/>
            <person name="Copeland A."/>
            <person name="Glavina Del Rio T."/>
            <person name="Nolan M."/>
            <person name="Lucas S."/>
            <person name="Tice H."/>
            <person name="Cheng J.F."/>
            <person name="Han C."/>
            <person name="Detter J.C."/>
            <person name="Bruce D."/>
            <person name="Goodwin L."/>
            <person name="Pitluck S."/>
            <person name="Pati A."/>
            <person name="Liolios K."/>
            <person name="Ivanova N."/>
            <person name="Mavromatis K."/>
            <person name="Mikhailova N."/>
            <person name="Chen A."/>
            <person name="Palaniappan K."/>
            <person name="Land M."/>
            <person name="Hauser L."/>
            <person name="Chang Y.J."/>
            <person name="Jeffries C.D."/>
            <person name="Brettin T."/>
            <person name="Goker M."/>
            <person name="Beck B."/>
            <person name="Bristow J."/>
            <person name="Eisen J.A."/>
            <person name="Markowitz V."/>
            <person name="Hugenholtz P."/>
            <person name="Kyrpides N.C."/>
            <person name="Klenk H.P."/>
            <person name="Chen F."/>
        </authorList>
    </citation>
    <scope>NUCLEOTIDE SEQUENCE [LARGE SCALE GENOMIC DNA]</scope>
    <source>
        <strain evidence="2">ATCC 33386 / NCTC 11300</strain>
    </source>
</reference>
<keyword evidence="2" id="KW-1185">Reference proteome</keyword>
<proteinExistence type="predicted"/>
<reference evidence="2" key="1">
    <citation type="submission" date="2009-09" db="EMBL/GenBank/DDBJ databases">
        <title>The complete chromosome of Sebaldella termitidis ATCC 33386.</title>
        <authorList>
            <consortium name="US DOE Joint Genome Institute (JGI-PGF)"/>
            <person name="Lucas S."/>
            <person name="Copeland A."/>
            <person name="Lapidus A."/>
            <person name="Glavina del Rio T."/>
            <person name="Dalin E."/>
            <person name="Tice H."/>
            <person name="Bruce D."/>
            <person name="Goodwin L."/>
            <person name="Pitluck S."/>
            <person name="Kyrpides N."/>
            <person name="Mavromatis K."/>
            <person name="Ivanova N."/>
            <person name="Mikhailova N."/>
            <person name="Sims D."/>
            <person name="Meincke L."/>
            <person name="Brettin T."/>
            <person name="Detter J.C."/>
            <person name="Han C."/>
            <person name="Larimer F."/>
            <person name="Land M."/>
            <person name="Hauser L."/>
            <person name="Markowitz V."/>
            <person name="Cheng J.F."/>
            <person name="Hugenholtz P."/>
            <person name="Woyke T."/>
            <person name="Wu D."/>
            <person name="Eisen J.A."/>
        </authorList>
    </citation>
    <scope>NUCLEOTIDE SEQUENCE [LARGE SCALE GENOMIC DNA]</scope>
    <source>
        <strain evidence="2">ATCC 33386 / NCTC 11300</strain>
    </source>
</reference>
<dbReference type="STRING" id="526218.Sterm_2501"/>
<evidence type="ECO:0000313" key="2">
    <source>
        <dbReference type="Proteomes" id="UP000000845"/>
    </source>
</evidence>
<sequence>MSEKAFENWLLLAAKVTENLDSTEKLKCPRCGHKDIDYLYIGNFKSKVGYLQVWCNYCNHGIHISRVLIPEGAKALSFESDIEVINSIVPNYIKVHP</sequence>
<name>D1ALL1_SEBTE</name>
<dbReference type="AlphaFoldDB" id="D1ALL1"/>
<dbReference type="EMBL" id="CP001739">
    <property type="protein sequence ID" value="ACZ09354.1"/>
    <property type="molecule type" value="Genomic_DNA"/>
</dbReference>
<organism evidence="1 2">
    <name type="scientific">Sebaldella termitidis (strain ATCC 33386 / NCTC 11300)</name>
    <dbReference type="NCBI Taxonomy" id="526218"/>
    <lineage>
        <taxon>Bacteria</taxon>
        <taxon>Fusobacteriati</taxon>
        <taxon>Fusobacteriota</taxon>
        <taxon>Fusobacteriia</taxon>
        <taxon>Fusobacteriales</taxon>
        <taxon>Leptotrichiaceae</taxon>
        <taxon>Sebaldella</taxon>
    </lineage>
</organism>
<dbReference type="HOGENOM" id="CLU_183079_0_0_0"/>
<dbReference type="RefSeq" id="WP_012861948.1">
    <property type="nucleotide sequence ID" value="NC_013517.1"/>
</dbReference>
<dbReference type="KEGG" id="str:Sterm_2501"/>
<evidence type="ECO:0000313" key="1">
    <source>
        <dbReference type="EMBL" id="ACZ09354.1"/>
    </source>
</evidence>
<accession>D1ALL1</accession>
<dbReference type="Proteomes" id="UP000000845">
    <property type="component" value="Chromosome"/>
</dbReference>